<evidence type="ECO:0000256" key="2">
    <source>
        <dbReference type="ARBA" id="ARBA00003015"/>
    </source>
</evidence>
<keyword evidence="5 7" id="KW-0949">S-adenosyl-L-methionine</keyword>
<evidence type="ECO:0000313" key="9">
    <source>
        <dbReference type="Proteomes" id="UP001491552"/>
    </source>
</evidence>
<dbReference type="EMBL" id="JBBMFF010000221">
    <property type="protein sequence ID" value="MEQ2511219.1"/>
    <property type="molecule type" value="Genomic_DNA"/>
</dbReference>
<keyword evidence="4 7" id="KW-0808">Transferase</keyword>
<comment type="caution">
    <text evidence="8">The sequence shown here is derived from an EMBL/GenBank/DDBJ whole genome shotgun (WGS) entry which is preliminary data.</text>
</comment>
<dbReference type="Proteomes" id="UP001491552">
    <property type="component" value="Unassembled WGS sequence"/>
</dbReference>
<dbReference type="NCBIfam" id="NF001080">
    <property type="entry name" value="PRK00121.2-2"/>
    <property type="match status" value="1"/>
</dbReference>
<dbReference type="NCBIfam" id="TIGR00091">
    <property type="entry name" value="tRNA (guanosine(46)-N7)-methyltransferase TrmB"/>
    <property type="match status" value="1"/>
</dbReference>
<evidence type="ECO:0000256" key="4">
    <source>
        <dbReference type="ARBA" id="ARBA00022679"/>
    </source>
</evidence>
<dbReference type="PANTHER" id="PTHR23417">
    <property type="entry name" value="3-DEOXY-D-MANNO-OCTULOSONIC-ACID TRANSFERASE/TRNA GUANINE-N 7 - -METHYLTRANSFERASE"/>
    <property type="match status" value="1"/>
</dbReference>
<feature type="binding site" evidence="7">
    <location>
        <position position="96"/>
    </location>
    <ligand>
        <name>S-adenosyl-L-methionine</name>
        <dbReference type="ChEBI" id="CHEBI:59789"/>
    </ligand>
</feature>
<dbReference type="PROSITE" id="PS51625">
    <property type="entry name" value="SAM_MT_TRMB"/>
    <property type="match status" value="1"/>
</dbReference>
<evidence type="ECO:0000256" key="3">
    <source>
        <dbReference type="ARBA" id="ARBA00022603"/>
    </source>
</evidence>
<sequence length="229" mass="26254">MRMRKRQNLAPRMEACRSVWLEDAAYLRGNWRSLMPQARELRLEIGCGKGKFTVETAALEPDVLFVAVERVQEALVLAMEKALSMGLKNVYFLSIDAAKLEEYFAPGEVDLIYLNFCDPWPRKKNAKRRLTFHTFLKSYQRVLRLNGEIHFKTDNAPLFEWSLGEFEACGLEICNLTRNLHENGPVGIMTGYEEKFYALGTPINRCELINHGVLPDPEPAEKDEQTGIL</sequence>
<evidence type="ECO:0000256" key="7">
    <source>
        <dbReference type="HAMAP-Rule" id="MF_01057"/>
    </source>
</evidence>
<evidence type="ECO:0000256" key="1">
    <source>
        <dbReference type="ARBA" id="ARBA00000142"/>
    </source>
</evidence>
<keyword evidence="9" id="KW-1185">Reference proteome</keyword>
<dbReference type="HAMAP" id="MF_01057">
    <property type="entry name" value="tRNA_methyltr_TrmB"/>
    <property type="match status" value="1"/>
</dbReference>
<reference evidence="8 9" key="1">
    <citation type="submission" date="2024-03" db="EMBL/GenBank/DDBJ databases">
        <title>Human intestinal bacterial collection.</title>
        <authorList>
            <person name="Pauvert C."/>
            <person name="Hitch T.C.A."/>
            <person name="Clavel T."/>
        </authorList>
    </citation>
    <scope>NUCLEOTIDE SEQUENCE [LARGE SCALE GENOMIC DNA]</scope>
    <source>
        <strain evidence="8 9">CLA-AA-H192</strain>
    </source>
</reference>
<gene>
    <name evidence="7 8" type="primary">trmB</name>
    <name evidence="8" type="ORF">WMO66_08170</name>
</gene>
<dbReference type="InterPro" id="IPR003358">
    <property type="entry name" value="tRNA_(Gua-N-7)_MeTrfase_Trmb"/>
</dbReference>
<name>A0ABV1G730_9FIRM</name>
<dbReference type="Pfam" id="PF02390">
    <property type="entry name" value="Methyltransf_4"/>
    <property type="match status" value="1"/>
</dbReference>
<feature type="binding site" evidence="7">
    <location>
        <begin position="190"/>
        <end position="193"/>
    </location>
    <ligand>
        <name>substrate</name>
    </ligand>
</feature>
<keyword evidence="3 7" id="KW-0489">Methyltransferase</keyword>
<dbReference type="RefSeq" id="WP_349135925.1">
    <property type="nucleotide sequence ID" value="NZ_JBBMFF010000221.1"/>
</dbReference>
<dbReference type="Gene3D" id="3.40.50.150">
    <property type="entry name" value="Vaccinia Virus protein VP39"/>
    <property type="match status" value="1"/>
</dbReference>
<evidence type="ECO:0000313" key="8">
    <source>
        <dbReference type="EMBL" id="MEQ2511219.1"/>
    </source>
</evidence>
<feature type="binding site" evidence="7">
    <location>
        <position position="44"/>
    </location>
    <ligand>
        <name>S-adenosyl-L-methionine</name>
        <dbReference type="ChEBI" id="CHEBI:59789"/>
    </ligand>
</feature>
<organism evidence="8 9">
    <name type="scientific">Faecousia intestinalis</name>
    <dbReference type="NCBI Taxonomy" id="3133167"/>
    <lineage>
        <taxon>Bacteria</taxon>
        <taxon>Bacillati</taxon>
        <taxon>Bacillota</taxon>
        <taxon>Clostridia</taxon>
        <taxon>Eubacteriales</taxon>
        <taxon>Oscillospiraceae</taxon>
        <taxon>Faecousia</taxon>
    </lineage>
</organism>
<dbReference type="InterPro" id="IPR055361">
    <property type="entry name" value="tRNA_methyltr_TrmB_bact"/>
</dbReference>
<keyword evidence="6 7" id="KW-0819">tRNA processing</keyword>
<protein>
    <recommendedName>
        <fullName evidence="7">tRNA (guanine-N(7)-)-methyltransferase</fullName>
        <ecNumber evidence="7">2.1.1.33</ecNumber>
    </recommendedName>
    <alternativeName>
        <fullName evidence="7">tRNA (guanine(46)-N(7))-methyltransferase</fullName>
    </alternativeName>
    <alternativeName>
        <fullName evidence="7">tRNA(m7G46)-methyltransferase</fullName>
    </alternativeName>
</protein>
<comment type="caution">
    <text evidence="7">Lacks conserved residue(s) required for the propagation of feature annotation.</text>
</comment>
<feature type="binding site" evidence="7">
    <location>
        <position position="69"/>
    </location>
    <ligand>
        <name>S-adenosyl-L-methionine</name>
        <dbReference type="ChEBI" id="CHEBI:59789"/>
    </ligand>
</feature>
<accession>A0ABV1G730</accession>
<comment type="similarity">
    <text evidence="7">Belongs to the class I-like SAM-binding methyltransferase superfamily. TrmB family.</text>
</comment>
<dbReference type="InterPro" id="IPR029063">
    <property type="entry name" value="SAM-dependent_MTases_sf"/>
</dbReference>
<proteinExistence type="inferred from homology"/>
<feature type="binding site" evidence="7">
    <location>
        <position position="154"/>
    </location>
    <ligand>
        <name>substrate</name>
    </ligand>
</feature>
<comment type="pathway">
    <text evidence="7">tRNA modification; N(7)-methylguanine-tRNA biosynthesis.</text>
</comment>
<dbReference type="SUPFAM" id="SSF53335">
    <property type="entry name" value="S-adenosyl-L-methionine-dependent methyltransferases"/>
    <property type="match status" value="1"/>
</dbReference>
<comment type="catalytic activity">
    <reaction evidence="1 7">
        <text>guanosine(46) in tRNA + S-adenosyl-L-methionine = N(7)-methylguanosine(46) in tRNA + S-adenosyl-L-homocysteine</text>
        <dbReference type="Rhea" id="RHEA:42708"/>
        <dbReference type="Rhea" id="RHEA-COMP:10188"/>
        <dbReference type="Rhea" id="RHEA-COMP:10189"/>
        <dbReference type="ChEBI" id="CHEBI:57856"/>
        <dbReference type="ChEBI" id="CHEBI:59789"/>
        <dbReference type="ChEBI" id="CHEBI:74269"/>
        <dbReference type="ChEBI" id="CHEBI:74480"/>
        <dbReference type="EC" id="2.1.1.33"/>
    </reaction>
</comment>
<dbReference type="EC" id="2.1.1.33" evidence="7"/>
<dbReference type="PANTHER" id="PTHR23417:SF14">
    <property type="entry name" value="PENTACOTRIPEPTIDE-REPEAT REGION OF PRORP DOMAIN-CONTAINING PROTEIN"/>
    <property type="match status" value="1"/>
</dbReference>
<evidence type="ECO:0000256" key="6">
    <source>
        <dbReference type="ARBA" id="ARBA00022694"/>
    </source>
</evidence>
<dbReference type="GO" id="GO:0008176">
    <property type="term" value="F:tRNA (guanine(46)-N7)-methyltransferase activity"/>
    <property type="evidence" value="ECO:0007669"/>
    <property type="project" value="UniProtKB-EC"/>
</dbReference>
<evidence type="ECO:0000256" key="5">
    <source>
        <dbReference type="ARBA" id="ARBA00022691"/>
    </source>
</evidence>
<dbReference type="CDD" id="cd02440">
    <property type="entry name" value="AdoMet_MTases"/>
    <property type="match status" value="1"/>
</dbReference>
<feature type="binding site" evidence="7">
    <location>
        <position position="118"/>
    </location>
    <ligand>
        <name>S-adenosyl-L-methionine</name>
        <dbReference type="ChEBI" id="CHEBI:59789"/>
    </ligand>
</feature>
<comment type="function">
    <text evidence="2 7">Catalyzes the formation of N(7)-methylguanine at position 46 (m7G46) in tRNA.</text>
</comment>